<organism evidence="2 3">
    <name type="scientific">Recurvomyces mirabilis</name>
    <dbReference type="NCBI Taxonomy" id="574656"/>
    <lineage>
        <taxon>Eukaryota</taxon>
        <taxon>Fungi</taxon>
        <taxon>Dikarya</taxon>
        <taxon>Ascomycota</taxon>
        <taxon>Pezizomycotina</taxon>
        <taxon>Dothideomycetes</taxon>
        <taxon>Dothideomycetidae</taxon>
        <taxon>Mycosphaerellales</taxon>
        <taxon>Teratosphaeriaceae</taxon>
        <taxon>Recurvomyces</taxon>
    </lineage>
</organism>
<dbReference type="Proteomes" id="UP001274830">
    <property type="component" value="Unassembled WGS sequence"/>
</dbReference>
<gene>
    <name evidence="2" type="ORF">LTR78_008684</name>
</gene>
<dbReference type="InterPro" id="IPR029058">
    <property type="entry name" value="AB_hydrolase_fold"/>
</dbReference>
<feature type="domain" description="T6SS Phospholipase effector Tle1-like catalytic" evidence="1">
    <location>
        <begin position="4"/>
        <end position="307"/>
    </location>
</feature>
<dbReference type="PANTHER" id="PTHR33840">
    <property type="match status" value="1"/>
</dbReference>
<evidence type="ECO:0000313" key="2">
    <source>
        <dbReference type="EMBL" id="KAK3671406.1"/>
    </source>
</evidence>
<protein>
    <recommendedName>
        <fullName evidence="1">T6SS Phospholipase effector Tle1-like catalytic domain-containing protein</fullName>
    </recommendedName>
</protein>
<evidence type="ECO:0000259" key="1">
    <source>
        <dbReference type="Pfam" id="PF09994"/>
    </source>
</evidence>
<keyword evidence="3" id="KW-1185">Reference proteome</keyword>
<reference evidence="2" key="1">
    <citation type="submission" date="2023-07" db="EMBL/GenBank/DDBJ databases">
        <title>Black Yeasts Isolated from many extreme environments.</title>
        <authorList>
            <person name="Coleine C."/>
            <person name="Stajich J.E."/>
            <person name="Selbmann L."/>
        </authorList>
    </citation>
    <scope>NUCLEOTIDE SEQUENCE</scope>
    <source>
        <strain evidence="2">CCFEE 5485</strain>
    </source>
</reference>
<accession>A0AAE0TPL9</accession>
<dbReference type="SUPFAM" id="SSF51197">
    <property type="entry name" value="Clavaminate synthase-like"/>
    <property type="match status" value="1"/>
</dbReference>
<proteinExistence type="predicted"/>
<comment type="caution">
    <text evidence="2">The sequence shown here is derived from an EMBL/GenBank/DDBJ whole genome shotgun (WGS) entry which is preliminary data.</text>
</comment>
<dbReference type="Pfam" id="PF09994">
    <property type="entry name" value="T6SS_Tle1-like_cat"/>
    <property type="match status" value="1"/>
</dbReference>
<dbReference type="InterPro" id="IPR018712">
    <property type="entry name" value="Tle1-like_cat"/>
</dbReference>
<sequence length="806" mass="89566">MGFKRLIVACDGTWTDSDNGFVRDSWLPWKTGGKLANPSNVTRTSRALLPRSSDGIPQVVYYQAGVGSQNNAYSYFVGGYLGSGISENIREAYAYLCNNYEDGDEIVLLGFSRGAFTARSISALVAEVGLLTVKGLDSFYPIFKDWENQVDPAYQAQYGSIDRSIDRPSFKDPDYMPRLIRIADHDQEGMTRPNIPVKIVGVWDTVGTLGVPELDVAGFRLFSHERKEYSFVSTEVASNVEYAFQAFALDEERMTFSPTVWESPKPGSGARLKLLKQCWFPGVHSSIGGGYADSSVSNVTLAWMITQLQPFLSFHPDYIKDQQQANEKFYTLQNVPVCSWAMGQIEKSDTGALNAVTGRGPRTPGAYHAIDSNTGKPTDRLLTNTCEFIHPSVRYRIQQKGLGLATKDDSPGQGVYEPAALEGWTYVTPGQNLPDGVQVDAHKAEAWRGHGRWVKAGRGDSDAVFVVEERIEDGTTEMALVQAWPGVENHFMQHGWLKLSNCFSQAQADELIGTVWTRLGMSPTDKSTWHGERHNMPKHNEFEASEFAPKAWAAICDLLGGEERIGSYNRTWNDGLIVNLGTPEGEGKDIHGSELPGWHVDGDFFVHFLNSPEQGLLVIPLFTDINPGGGGTMICPSAIGPVAQHLHDHPEGVSPMMTPRAGNPTMEPEKVKRLQWFCDLAKSMPKDAFVEASGKVGDVYLLHPLMLHSASNNKLRELRIITNPPVSLNEPFDFDRRDESLYSVVERKTLKELGKERLPGWEITEPRMAVVPERLRRQAAMREEELKRLQDLKGHADRKVAEVAVN</sequence>
<dbReference type="EMBL" id="JAUTXT010000043">
    <property type="protein sequence ID" value="KAK3671406.1"/>
    <property type="molecule type" value="Genomic_DNA"/>
</dbReference>
<name>A0AAE0TPL9_9PEZI</name>
<dbReference type="AlphaFoldDB" id="A0AAE0TPL9"/>
<dbReference type="Gene3D" id="2.60.120.620">
    <property type="entry name" value="q2cbj1_9rhob like domain"/>
    <property type="match status" value="1"/>
</dbReference>
<dbReference type="SUPFAM" id="SSF53474">
    <property type="entry name" value="alpha/beta-Hydrolases"/>
    <property type="match status" value="1"/>
</dbReference>
<dbReference type="PANTHER" id="PTHR33840:SF1">
    <property type="entry name" value="TLE1 PHOSPHOLIPASE DOMAIN-CONTAINING PROTEIN"/>
    <property type="match status" value="1"/>
</dbReference>
<evidence type="ECO:0000313" key="3">
    <source>
        <dbReference type="Proteomes" id="UP001274830"/>
    </source>
</evidence>